<evidence type="ECO:0000256" key="1">
    <source>
        <dbReference type="ARBA" id="ARBA00022723"/>
    </source>
</evidence>
<dbReference type="PANTHER" id="PTHR31717:SF60">
    <property type="entry name" value="B-BOX TYPE ZINC FINGER FAMILY PROTEIN"/>
    <property type="match status" value="1"/>
</dbReference>
<feature type="compositionally biased region" description="Acidic residues" evidence="5">
    <location>
        <begin position="83"/>
        <end position="120"/>
    </location>
</feature>
<dbReference type="PROSITE" id="PS50119">
    <property type="entry name" value="ZF_BBOX"/>
    <property type="match status" value="1"/>
</dbReference>
<sequence>MKICELCRAAAMVFCESDQANLCWSCDAKVHSANFLVARHSRCLLCHVCQSPTPWSASGSDLGSTVSECERCLRGSPRTEIEADVIGDECDDDEEEDDEVDEEEEEEEDDDDDDEADSEDIQVVPWSSTPPPFPATSSSSDDSLLTDRDVSDLKYWDNRRSVSSDLDASVTGEASATCRSVIDLNETSTPDTGRPAKIQRRATNGTGRVDRSGLRSSPSVDALSRFHRPSSRDRTIVNFDFSETS</sequence>
<name>A0A9P0Z7U2_CUSEU</name>
<dbReference type="CDD" id="cd19821">
    <property type="entry name" value="Bbox1_BBX-like"/>
    <property type="match status" value="1"/>
</dbReference>
<evidence type="ECO:0000313" key="8">
    <source>
        <dbReference type="Proteomes" id="UP001152484"/>
    </source>
</evidence>
<keyword evidence="3" id="KW-0862">Zinc</keyword>
<dbReference type="PANTHER" id="PTHR31717">
    <property type="entry name" value="ZINC FINGER PROTEIN CONSTANS-LIKE 10"/>
    <property type="match status" value="1"/>
</dbReference>
<feature type="domain" description="B box-type" evidence="6">
    <location>
        <begin position="1"/>
        <end position="45"/>
    </location>
</feature>
<dbReference type="GO" id="GO:0008270">
    <property type="term" value="F:zinc ion binding"/>
    <property type="evidence" value="ECO:0007669"/>
    <property type="project" value="UniProtKB-KW"/>
</dbReference>
<dbReference type="Pfam" id="PF00643">
    <property type="entry name" value="zf-B_box"/>
    <property type="match status" value="1"/>
</dbReference>
<dbReference type="AlphaFoldDB" id="A0A9P0Z7U2"/>
<protein>
    <recommendedName>
        <fullName evidence="6">B box-type domain-containing protein</fullName>
    </recommendedName>
</protein>
<keyword evidence="1" id="KW-0479">Metal-binding</keyword>
<accession>A0A9P0Z7U2</accession>
<evidence type="ECO:0000256" key="3">
    <source>
        <dbReference type="ARBA" id="ARBA00022833"/>
    </source>
</evidence>
<dbReference type="InterPro" id="IPR000315">
    <property type="entry name" value="Znf_B-box"/>
</dbReference>
<evidence type="ECO:0000256" key="5">
    <source>
        <dbReference type="SAM" id="MobiDB-lite"/>
    </source>
</evidence>
<dbReference type="OrthoDB" id="153872at2759"/>
<dbReference type="Proteomes" id="UP001152484">
    <property type="component" value="Unassembled WGS sequence"/>
</dbReference>
<dbReference type="InterPro" id="IPR049808">
    <property type="entry name" value="CONSTANS-like_Bbox1"/>
</dbReference>
<feature type="region of interest" description="Disordered" evidence="5">
    <location>
        <begin position="185"/>
        <end position="228"/>
    </location>
</feature>
<feature type="region of interest" description="Disordered" evidence="5">
    <location>
        <begin position="83"/>
        <end position="145"/>
    </location>
</feature>
<proteinExistence type="predicted"/>
<evidence type="ECO:0000313" key="7">
    <source>
        <dbReference type="EMBL" id="CAH9089245.1"/>
    </source>
</evidence>
<dbReference type="EMBL" id="CAMAPE010000020">
    <property type="protein sequence ID" value="CAH9089245.1"/>
    <property type="molecule type" value="Genomic_DNA"/>
</dbReference>
<gene>
    <name evidence="7" type="ORF">CEURO_LOCUS10810</name>
</gene>
<organism evidence="7 8">
    <name type="scientific">Cuscuta europaea</name>
    <name type="common">European dodder</name>
    <dbReference type="NCBI Taxonomy" id="41803"/>
    <lineage>
        <taxon>Eukaryota</taxon>
        <taxon>Viridiplantae</taxon>
        <taxon>Streptophyta</taxon>
        <taxon>Embryophyta</taxon>
        <taxon>Tracheophyta</taxon>
        <taxon>Spermatophyta</taxon>
        <taxon>Magnoliopsida</taxon>
        <taxon>eudicotyledons</taxon>
        <taxon>Gunneridae</taxon>
        <taxon>Pentapetalae</taxon>
        <taxon>asterids</taxon>
        <taxon>lamiids</taxon>
        <taxon>Solanales</taxon>
        <taxon>Convolvulaceae</taxon>
        <taxon>Cuscuteae</taxon>
        <taxon>Cuscuta</taxon>
        <taxon>Cuscuta subgen. Cuscuta</taxon>
    </lineage>
</organism>
<evidence type="ECO:0000259" key="6">
    <source>
        <dbReference type="PROSITE" id="PS50119"/>
    </source>
</evidence>
<evidence type="ECO:0000256" key="2">
    <source>
        <dbReference type="ARBA" id="ARBA00022771"/>
    </source>
</evidence>
<dbReference type="SMART" id="SM00336">
    <property type="entry name" value="BBOX"/>
    <property type="match status" value="1"/>
</dbReference>
<keyword evidence="2 4" id="KW-0863">Zinc-finger</keyword>
<keyword evidence="8" id="KW-1185">Reference proteome</keyword>
<evidence type="ECO:0000256" key="4">
    <source>
        <dbReference type="PROSITE-ProRule" id="PRU00024"/>
    </source>
</evidence>
<comment type="caution">
    <text evidence="7">The sequence shown here is derived from an EMBL/GenBank/DDBJ whole genome shotgun (WGS) entry which is preliminary data.</text>
</comment>
<reference evidence="7" key="1">
    <citation type="submission" date="2022-07" db="EMBL/GenBank/DDBJ databases">
        <authorList>
            <person name="Macas J."/>
            <person name="Novak P."/>
            <person name="Neumann P."/>
        </authorList>
    </citation>
    <scope>NUCLEOTIDE SEQUENCE</scope>
</reference>